<evidence type="ECO:0000313" key="3">
    <source>
        <dbReference type="Proteomes" id="UP000001303"/>
    </source>
</evidence>
<dbReference type="AlphaFoldDB" id="E0TIS5"/>
<evidence type="ECO:0000259" key="1">
    <source>
        <dbReference type="Pfam" id="PF01592"/>
    </source>
</evidence>
<dbReference type="GO" id="GO:0005506">
    <property type="term" value="F:iron ion binding"/>
    <property type="evidence" value="ECO:0007669"/>
    <property type="project" value="InterPro"/>
</dbReference>
<dbReference type="Pfam" id="PF01592">
    <property type="entry name" value="NifU_N"/>
    <property type="match status" value="1"/>
</dbReference>
<dbReference type="GO" id="GO:0051536">
    <property type="term" value="F:iron-sulfur cluster binding"/>
    <property type="evidence" value="ECO:0007669"/>
    <property type="project" value="InterPro"/>
</dbReference>
<dbReference type="InterPro" id="IPR002871">
    <property type="entry name" value="NIF_FeS_clus_asmbl_NifU_N"/>
</dbReference>
<dbReference type="STRING" id="871271.ZICARI_083"/>
<gene>
    <name evidence="2" type="primary">iscU</name>
    <name evidence="2" type="ordered locus">ZICARI_083</name>
</gene>
<dbReference type="SUPFAM" id="SSF82649">
    <property type="entry name" value="SufE/NifU"/>
    <property type="match status" value="1"/>
</dbReference>
<proteinExistence type="predicted"/>
<dbReference type="Proteomes" id="UP000001303">
    <property type="component" value="Chromosome"/>
</dbReference>
<name>E0TIS5_ZINIC</name>
<dbReference type="EMBL" id="CP002161">
    <property type="protein sequence ID" value="ADM89702.1"/>
    <property type="molecule type" value="Genomic_DNA"/>
</dbReference>
<keyword evidence="3" id="KW-1185">Reference proteome</keyword>
<evidence type="ECO:0000313" key="2">
    <source>
        <dbReference type="EMBL" id="ADM89702.1"/>
    </source>
</evidence>
<reference evidence="2 3" key="1">
    <citation type="journal article" date="2010" name="Genome Biol. Evol.">
        <title>Functional convergence in reduced genomes of bacterial symbionts spanning 200 My of evolution.</title>
        <authorList>
            <person name="McCutcheon J.P."/>
            <person name="Moran N.A."/>
        </authorList>
    </citation>
    <scope>NUCLEOTIDE SEQUENCE [LARGE SCALE GENOMIC DNA]</scope>
    <source>
        <strain evidence="2 3">CARI</strain>
    </source>
</reference>
<dbReference type="PANTHER" id="PTHR10093">
    <property type="entry name" value="IRON-SULFUR CLUSTER ASSEMBLY ENZYME NIFU HOMOLOG"/>
    <property type="match status" value="1"/>
</dbReference>
<dbReference type="KEGG" id="zin:ZICARI_083"/>
<dbReference type="HOGENOM" id="CLU_079283_5_0_4"/>
<accession>E0TIS5</accession>
<sequence length="131" mass="15071">MTFYSKKLIKYCEKPKNIGSFLKNNRKIGTGITGSPSCGDVMKLQIKIYKGIIKNIRFKTYGCGSAIASSYLTTKIIKNRTIEETLLIKNLDIANFLLLSPIKIHCSILAEEVIKFSIKNYYYKNNYKYDY</sequence>
<dbReference type="CDD" id="cd06664">
    <property type="entry name" value="IscU_like"/>
    <property type="match status" value="1"/>
</dbReference>
<feature type="domain" description="NIF system FeS cluster assembly NifU N-terminal" evidence="1">
    <location>
        <begin position="4"/>
        <end position="126"/>
    </location>
</feature>
<dbReference type="GO" id="GO:0016226">
    <property type="term" value="P:iron-sulfur cluster assembly"/>
    <property type="evidence" value="ECO:0007669"/>
    <property type="project" value="InterPro"/>
</dbReference>
<organism evidence="2 3">
    <name type="scientific">Zinderia insecticola (strain CARI)</name>
    <dbReference type="NCBI Taxonomy" id="871271"/>
    <lineage>
        <taxon>Bacteria</taxon>
        <taxon>Pseudomonadati</taxon>
        <taxon>Pseudomonadota</taxon>
        <taxon>Betaproteobacteria</taxon>
        <taxon>Burkholderiales</taxon>
        <taxon>Oxalobacteraceae</taxon>
        <taxon>Candidatus Zinderia</taxon>
    </lineage>
</organism>
<dbReference type="Gene3D" id="3.90.1010.10">
    <property type="match status" value="1"/>
</dbReference>
<protein>
    <submittedName>
        <fullName evidence="2">Putative FeS cluster assembly scaffold IscU</fullName>
    </submittedName>
</protein>